<reference evidence="6" key="1">
    <citation type="submission" date="2021-02" db="EMBL/GenBank/DDBJ databases">
        <authorList>
            <person name="Nowell W R."/>
        </authorList>
    </citation>
    <scope>NUCLEOTIDE SEQUENCE</scope>
</reference>
<evidence type="ECO:0000256" key="3">
    <source>
        <dbReference type="PROSITE-ProRule" id="PRU01379"/>
    </source>
</evidence>
<evidence type="ECO:0000313" key="6">
    <source>
        <dbReference type="EMBL" id="CAF1577144.1"/>
    </source>
</evidence>
<dbReference type="InterPro" id="IPR050753">
    <property type="entry name" value="Peptidase_M14_domain"/>
</dbReference>
<dbReference type="SUPFAM" id="SSF49464">
    <property type="entry name" value="Carboxypeptidase regulatory domain-like"/>
    <property type="match status" value="1"/>
</dbReference>
<feature type="domain" description="Peptidase M14" evidence="5">
    <location>
        <begin position="122"/>
        <end position="406"/>
    </location>
</feature>
<dbReference type="GO" id="GO:0016485">
    <property type="term" value="P:protein processing"/>
    <property type="evidence" value="ECO:0007669"/>
    <property type="project" value="TreeGrafter"/>
</dbReference>
<dbReference type="PRINTS" id="PR00765">
    <property type="entry name" value="CRBOXYPTASEA"/>
</dbReference>
<keyword evidence="4" id="KW-1133">Transmembrane helix</keyword>
<dbReference type="PROSITE" id="PS52035">
    <property type="entry name" value="PEPTIDASE_M14"/>
    <property type="match status" value="1"/>
</dbReference>
<feature type="active site" description="Proton donor/acceptor" evidence="3">
    <location>
        <position position="376"/>
    </location>
</feature>
<organism evidence="6 7">
    <name type="scientific">Adineta ricciae</name>
    <name type="common">Rotifer</name>
    <dbReference type="NCBI Taxonomy" id="249248"/>
    <lineage>
        <taxon>Eukaryota</taxon>
        <taxon>Metazoa</taxon>
        <taxon>Spiralia</taxon>
        <taxon>Gnathifera</taxon>
        <taxon>Rotifera</taxon>
        <taxon>Eurotatoria</taxon>
        <taxon>Bdelloidea</taxon>
        <taxon>Adinetida</taxon>
        <taxon>Adinetidae</taxon>
        <taxon>Adineta</taxon>
    </lineage>
</organism>
<protein>
    <recommendedName>
        <fullName evidence="5">Peptidase M14 domain-containing protein</fullName>
    </recommendedName>
</protein>
<sequence length="532" mass="60204">MNKTKPGYLLDKLLKTRYPLTYYLIRQQEFGRVFSTNNELFTSSESEVKLIRKQKASLCAAFDISDTKVPQVSKFYTSQNGFNSDQDYYSTHEQSSENDEEYDARPLLKTIFCYVNHAIDIRYHTYAEMTVKLKNLSSTYPTKASLVEIGTSQGGKSLWAMALSAYSASEHVLLRPEVKYIGNMHGNEVVGLEVLLYLIEYLLTSNDTQVQKLMNSTRIWIIPSMNPDGLEISQYGDCISTYGRFTLNNIDLNRNFPDYYGAKLDSPIQAQETSAIISLLANVPFVLSANYHGGAFVINTPYDRYYVGRLSTSDDDDIYQMIGHAYVNRTVLTSDGCIGDFTNTGDVTRGADWYEIVGGMQDYGYWNYGTIELTMEISCCKYPASDTLTNYWNYNRDAMIELLLQAQRGVKGLILNEYFNPIPSTQVMINNRKPVVQVTNLGEFWRVLLPGTYILKVLYRNNLVYNQTITISETSLPLNLTIIIPSSVYSVYNATATQSAAIALSPFHTILSHNASILLFSLIVSLFIRSVK</sequence>
<evidence type="ECO:0000256" key="4">
    <source>
        <dbReference type="SAM" id="Phobius"/>
    </source>
</evidence>
<evidence type="ECO:0000313" key="7">
    <source>
        <dbReference type="Proteomes" id="UP000663828"/>
    </source>
</evidence>
<feature type="transmembrane region" description="Helical" evidence="4">
    <location>
        <begin position="510"/>
        <end position="528"/>
    </location>
</feature>
<name>A0A815Z0Q0_ADIRI</name>
<dbReference type="Pfam" id="PF00246">
    <property type="entry name" value="Peptidase_M14"/>
    <property type="match status" value="1"/>
</dbReference>
<dbReference type="AlphaFoldDB" id="A0A815Z0Q0"/>
<dbReference type="GO" id="GO:0006518">
    <property type="term" value="P:peptide metabolic process"/>
    <property type="evidence" value="ECO:0007669"/>
    <property type="project" value="TreeGrafter"/>
</dbReference>
<evidence type="ECO:0000259" key="5">
    <source>
        <dbReference type="PROSITE" id="PS52035"/>
    </source>
</evidence>
<dbReference type="Proteomes" id="UP000663828">
    <property type="component" value="Unassembled WGS sequence"/>
</dbReference>
<keyword evidence="2" id="KW-0325">Glycoprotein</keyword>
<keyword evidence="4" id="KW-0472">Membrane</keyword>
<dbReference type="SMART" id="SM00631">
    <property type="entry name" value="Zn_pept"/>
    <property type="match status" value="1"/>
</dbReference>
<dbReference type="InterPro" id="IPR008969">
    <property type="entry name" value="CarboxyPept-like_regulatory"/>
</dbReference>
<dbReference type="GO" id="GO:0005615">
    <property type="term" value="C:extracellular space"/>
    <property type="evidence" value="ECO:0007669"/>
    <property type="project" value="TreeGrafter"/>
</dbReference>
<dbReference type="PANTHER" id="PTHR11532:SF84">
    <property type="entry name" value="CARBOXYPEPTIDASE M"/>
    <property type="match status" value="1"/>
</dbReference>
<comment type="caution">
    <text evidence="6">The sequence shown here is derived from an EMBL/GenBank/DDBJ whole genome shotgun (WGS) entry which is preliminary data.</text>
</comment>
<keyword evidence="4" id="KW-0812">Transmembrane</keyword>
<dbReference type="PANTHER" id="PTHR11532">
    <property type="entry name" value="PROTEASE M14 CARBOXYPEPTIDASE"/>
    <property type="match status" value="1"/>
</dbReference>
<evidence type="ECO:0000256" key="2">
    <source>
        <dbReference type="ARBA" id="ARBA00023180"/>
    </source>
</evidence>
<proteinExistence type="inferred from homology"/>
<dbReference type="EMBL" id="CAJNOR010005825">
    <property type="protein sequence ID" value="CAF1577144.1"/>
    <property type="molecule type" value="Genomic_DNA"/>
</dbReference>
<comment type="similarity">
    <text evidence="1 3">Belongs to the peptidase M14 family.</text>
</comment>
<dbReference type="InterPro" id="IPR000834">
    <property type="entry name" value="Peptidase_M14"/>
</dbReference>
<dbReference type="GO" id="GO:0004181">
    <property type="term" value="F:metallocarboxypeptidase activity"/>
    <property type="evidence" value="ECO:0007669"/>
    <property type="project" value="InterPro"/>
</dbReference>
<accession>A0A815Z0Q0</accession>
<dbReference type="Gene3D" id="3.40.630.10">
    <property type="entry name" value="Zn peptidases"/>
    <property type="match status" value="1"/>
</dbReference>
<keyword evidence="7" id="KW-1185">Reference proteome</keyword>
<gene>
    <name evidence="6" type="ORF">XAT740_LOCUS45087</name>
</gene>
<dbReference type="SUPFAM" id="SSF53187">
    <property type="entry name" value="Zn-dependent exopeptidases"/>
    <property type="match status" value="1"/>
</dbReference>
<dbReference type="GO" id="GO:0008270">
    <property type="term" value="F:zinc ion binding"/>
    <property type="evidence" value="ECO:0007669"/>
    <property type="project" value="InterPro"/>
</dbReference>
<evidence type="ECO:0000256" key="1">
    <source>
        <dbReference type="ARBA" id="ARBA00005988"/>
    </source>
</evidence>
<dbReference type="Gene3D" id="2.60.40.1120">
    <property type="entry name" value="Carboxypeptidase-like, regulatory domain"/>
    <property type="match status" value="1"/>
</dbReference>